<dbReference type="InterPro" id="IPR031318">
    <property type="entry name" value="OPI10"/>
</dbReference>
<dbReference type="PANTHER" id="PTHR12925">
    <property type="entry name" value="HIKESHI FAMILY MEMBER"/>
    <property type="match status" value="1"/>
</dbReference>
<evidence type="ECO:0000259" key="3">
    <source>
        <dbReference type="Pfam" id="PF21057"/>
    </source>
</evidence>
<dbReference type="Proteomes" id="UP000677054">
    <property type="component" value="Unassembled WGS sequence"/>
</dbReference>
<sequence length="197" mass="22085">MAGSMFGVLASGRLASTEFQQMDETHFLCTIPDADNINHVVVFLTGTQPFPDGLGGSVYFSWPDPNSPPQWMRLGHISNDKPSAIFKISKMKPNETTVGPLGFGQTASHTAQIGIAVETLDVIRNSSSIGDPSNMSSYMEFTQKMIESFLNYIMSYAVNQSQMVPNPAETFVPLSQVQNWYQNFERRLQQNPYFWRN</sequence>
<dbReference type="OrthoDB" id="10248398at2759"/>
<reference evidence="4" key="1">
    <citation type="submission" date="2020-11" db="EMBL/GenBank/DDBJ databases">
        <authorList>
            <person name="Tran Van P."/>
        </authorList>
    </citation>
    <scope>NUCLEOTIDE SEQUENCE</scope>
</reference>
<dbReference type="GO" id="GO:0005829">
    <property type="term" value="C:cytosol"/>
    <property type="evidence" value="ECO:0007669"/>
    <property type="project" value="TreeGrafter"/>
</dbReference>
<protein>
    <recommendedName>
        <fullName evidence="6">Hikeshi-like domain-containing protein</fullName>
    </recommendedName>
</protein>
<evidence type="ECO:0008006" key="6">
    <source>
        <dbReference type="Google" id="ProtNLM"/>
    </source>
</evidence>
<dbReference type="EMBL" id="CAJPEV010002166">
    <property type="protein sequence ID" value="CAG0895943.1"/>
    <property type="molecule type" value="Genomic_DNA"/>
</dbReference>
<dbReference type="PANTHER" id="PTHR12925:SF0">
    <property type="entry name" value="PROTEIN HIKESHI"/>
    <property type="match status" value="1"/>
</dbReference>
<keyword evidence="5" id="KW-1185">Reference proteome</keyword>
<evidence type="ECO:0000313" key="4">
    <source>
        <dbReference type="EMBL" id="CAD7249175.1"/>
    </source>
</evidence>
<dbReference type="GO" id="GO:0061608">
    <property type="term" value="F:nuclear import signal receptor activity"/>
    <property type="evidence" value="ECO:0007669"/>
    <property type="project" value="TreeGrafter"/>
</dbReference>
<dbReference type="GO" id="GO:0006606">
    <property type="term" value="P:protein import into nucleus"/>
    <property type="evidence" value="ECO:0007669"/>
    <property type="project" value="TreeGrafter"/>
</dbReference>
<gene>
    <name evidence="4" type="ORF">DSTB1V02_LOCUS8974</name>
</gene>
<dbReference type="AlphaFoldDB" id="A0A7R9A652"/>
<evidence type="ECO:0000313" key="5">
    <source>
        <dbReference type="Proteomes" id="UP000677054"/>
    </source>
</evidence>
<dbReference type="GO" id="GO:0030544">
    <property type="term" value="F:Hsp70 protein binding"/>
    <property type="evidence" value="ECO:0007669"/>
    <property type="project" value="TreeGrafter"/>
</dbReference>
<evidence type="ECO:0000259" key="2">
    <source>
        <dbReference type="Pfam" id="PF05603"/>
    </source>
</evidence>
<name>A0A7R9A652_9CRUS</name>
<evidence type="ECO:0000256" key="1">
    <source>
        <dbReference type="ARBA" id="ARBA00006623"/>
    </source>
</evidence>
<accession>A0A7R9A652</accession>
<dbReference type="GO" id="GO:0005634">
    <property type="term" value="C:nucleus"/>
    <property type="evidence" value="ECO:0007669"/>
    <property type="project" value="TreeGrafter"/>
</dbReference>
<dbReference type="Pfam" id="PF21057">
    <property type="entry name" value="Hikeshi-like_C"/>
    <property type="match status" value="1"/>
</dbReference>
<dbReference type="EMBL" id="LR901683">
    <property type="protein sequence ID" value="CAD7249175.1"/>
    <property type="molecule type" value="Genomic_DNA"/>
</dbReference>
<feature type="domain" description="Hikeshi-like N-terminal" evidence="2">
    <location>
        <begin position="10"/>
        <end position="125"/>
    </location>
</feature>
<organism evidence="4">
    <name type="scientific">Darwinula stevensoni</name>
    <dbReference type="NCBI Taxonomy" id="69355"/>
    <lineage>
        <taxon>Eukaryota</taxon>
        <taxon>Metazoa</taxon>
        <taxon>Ecdysozoa</taxon>
        <taxon>Arthropoda</taxon>
        <taxon>Crustacea</taxon>
        <taxon>Oligostraca</taxon>
        <taxon>Ostracoda</taxon>
        <taxon>Podocopa</taxon>
        <taxon>Podocopida</taxon>
        <taxon>Darwinulocopina</taxon>
        <taxon>Darwinuloidea</taxon>
        <taxon>Darwinulidae</taxon>
        <taxon>Darwinula</taxon>
    </lineage>
</organism>
<feature type="domain" description="Hikeshi-like C-terminal" evidence="3">
    <location>
        <begin position="137"/>
        <end position="197"/>
    </location>
</feature>
<comment type="similarity">
    <text evidence="1">Belongs to the OPI10 family.</text>
</comment>
<dbReference type="InterPro" id="IPR008493">
    <property type="entry name" value="Hikeshi-like_N"/>
</dbReference>
<dbReference type="Pfam" id="PF05603">
    <property type="entry name" value="Hikeshi-like_N"/>
    <property type="match status" value="1"/>
</dbReference>
<dbReference type="InterPro" id="IPR048364">
    <property type="entry name" value="Hikeshi-like_C"/>
</dbReference>
<proteinExistence type="inferred from homology"/>